<dbReference type="SMART" id="SM00986">
    <property type="entry name" value="UDG"/>
    <property type="match status" value="1"/>
</dbReference>
<dbReference type="Proteomes" id="UP000028252">
    <property type="component" value="Unassembled WGS sequence"/>
</dbReference>
<comment type="caution">
    <text evidence="2">The sequence shown here is derived from an EMBL/GenBank/DDBJ whole genome shotgun (WGS) entry which is preliminary data.</text>
</comment>
<dbReference type="CDD" id="cd10033">
    <property type="entry name" value="UDG_like"/>
    <property type="match status" value="1"/>
</dbReference>
<dbReference type="AlphaFoldDB" id="A0A081G4A4"/>
<dbReference type="Pfam" id="PF03167">
    <property type="entry name" value="UDG"/>
    <property type="match status" value="1"/>
</dbReference>
<proteinExistence type="predicted"/>
<name>A0A081G4A4_9GAMM</name>
<dbReference type="SMART" id="SM00987">
    <property type="entry name" value="UreE_C"/>
    <property type="match status" value="1"/>
</dbReference>
<organism evidence="2 3">
    <name type="scientific">Marinobacterium lacunae</name>
    <dbReference type="NCBI Taxonomy" id="1232683"/>
    <lineage>
        <taxon>Bacteria</taxon>
        <taxon>Pseudomonadati</taxon>
        <taxon>Pseudomonadota</taxon>
        <taxon>Gammaproteobacteria</taxon>
        <taxon>Oceanospirillales</taxon>
        <taxon>Oceanospirillaceae</taxon>
        <taxon>Marinobacterium</taxon>
    </lineage>
</organism>
<sequence length="156" mass="17792">MVGQAPGRRAHISGQPFDDASGDRLRDWLGVTREQFYNPELFAILPMGFCYPGRGKSGDLPPRPECEPAWRAELMAHLSSIELTLALGQFAQRYCFGADGLTLSQRVSDWRTHWPQRLALPHPSPRNNVWLARNSWFETELLPVLRSRIQQLVNQP</sequence>
<dbReference type="PATRIC" id="fig|1232683.4.peg.128"/>
<dbReference type="STRING" id="1232683.ADIMK_0131"/>
<dbReference type="Gene3D" id="3.40.470.10">
    <property type="entry name" value="Uracil-DNA glycosylase-like domain"/>
    <property type="match status" value="1"/>
</dbReference>
<dbReference type="InterPro" id="IPR005122">
    <property type="entry name" value="Uracil-DNA_glycosylase-like"/>
</dbReference>
<evidence type="ECO:0000259" key="1">
    <source>
        <dbReference type="SMART" id="SM00986"/>
    </source>
</evidence>
<dbReference type="EMBL" id="JMQN01000007">
    <property type="protein sequence ID" value="KEA65609.1"/>
    <property type="molecule type" value="Genomic_DNA"/>
</dbReference>
<dbReference type="PANTHER" id="PTHR42160">
    <property type="entry name" value="URACIL-DNA GLYCOSYLASE SUPERFAMILY PROTEIN"/>
    <property type="match status" value="1"/>
</dbReference>
<gene>
    <name evidence="2" type="ORF">ADIMK_0131</name>
</gene>
<dbReference type="eggNOG" id="COG1573">
    <property type="taxonomic scope" value="Bacteria"/>
</dbReference>
<protein>
    <recommendedName>
        <fullName evidence="1">Uracil-DNA glycosylase-like domain-containing protein</fullName>
    </recommendedName>
</protein>
<feature type="domain" description="Uracil-DNA glycosylase-like" evidence="1">
    <location>
        <begin position="2"/>
        <end position="146"/>
    </location>
</feature>
<keyword evidence="3" id="KW-1185">Reference proteome</keyword>
<evidence type="ECO:0000313" key="3">
    <source>
        <dbReference type="Proteomes" id="UP000028252"/>
    </source>
</evidence>
<reference evidence="2 3" key="1">
    <citation type="submission" date="2014-04" db="EMBL/GenBank/DDBJ databases">
        <title>Marinobacterium kochiensis sp. nov., isolated from sediment sample collected from Kochi backwaters in Kerala, India.</title>
        <authorList>
            <person name="Singh A."/>
            <person name="Pinnaka A.K."/>
        </authorList>
    </citation>
    <scope>NUCLEOTIDE SEQUENCE [LARGE SCALE GENOMIC DNA]</scope>
    <source>
        <strain evidence="2 3">AK27</strain>
    </source>
</reference>
<dbReference type="InterPro" id="IPR036895">
    <property type="entry name" value="Uracil-DNA_glycosylase-like_sf"/>
</dbReference>
<accession>A0A081G4A4</accession>
<evidence type="ECO:0000313" key="2">
    <source>
        <dbReference type="EMBL" id="KEA65609.1"/>
    </source>
</evidence>
<dbReference type="SUPFAM" id="SSF52141">
    <property type="entry name" value="Uracil-DNA glycosylase-like"/>
    <property type="match status" value="1"/>
</dbReference>
<dbReference type="PANTHER" id="PTHR42160:SF1">
    <property type="entry name" value="URACIL-DNA GLYCOSYLASE SUPERFAMILY PROTEIN"/>
    <property type="match status" value="1"/>
</dbReference>
<dbReference type="InterPro" id="IPR047124">
    <property type="entry name" value="HI_0220.2"/>
</dbReference>